<evidence type="ECO:0000256" key="1">
    <source>
        <dbReference type="SAM" id="MobiDB-lite"/>
    </source>
</evidence>
<evidence type="ECO:0000313" key="2">
    <source>
        <dbReference type="EMBL" id="BES87255.1"/>
    </source>
</evidence>
<proteinExistence type="predicted"/>
<feature type="compositionally biased region" description="Polar residues" evidence="1">
    <location>
        <begin position="72"/>
        <end position="81"/>
    </location>
</feature>
<name>A0ABN7A8Q5_9HEMI</name>
<evidence type="ECO:0000313" key="3">
    <source>
        <dbReference type="Proteomes" id="UP001307889"/>
    </source>
</evidence>
<sequence length="81" mass="8904">MFYKNDKANLPNFLPNLRIKFLLFFRKFDKWRGKLLESETGAGDETAAAGGAIAGRRVASMTPASPHRQGSGPDSASLSRY</sequence>
<dbReference type="Proteomes" id="UP001307889">
    <property type="component" value="Chromosome 1"/>
</dbReference>
<reference evidence="2 3" key="1">
    <citation type="submission" date="2023-09" db="EMBL/GenBank/DDBJ databases">
        <title>Nesidiocoris tenuis whole genome shotgun sequence.</title>
        <authorList>
            <person name="Shibata T."/>
            <person name="Shimoda M."/>
            <person name="Kobayashi T."/>
            <person name="Uehara T."/>
        </authorList>
    </citation>
    <scope>NUCLEOTIDE SEQUENCE [LARGE SCALE GENOMIC DNA]</scope>
    <source>
        <strain evidence="2 3">Japan</strain>
    </source>
</reference>
<organism evidence="2 3">
    <name type="scientific">Nesidiocoris tenuis</name>
    <dbReference type="NCBI Taxonomy" id="355587"/>
    <lineage>
        <taxon>Eukaryota</taxon>
        <taxon>Metazoa</taxon>
        <taxon>Ecdysozoa</taxon>
        <taxon>Arthropoda</taxon>
        <taxon>Hexapoda</taxon>
        <taxon>Insecta</taxon>
        <taxon>Pterygota</taxon>
        <taxon>Neoptera</taxon>
        <taxon>Paraneoptera</taxon>
        <taxon>Hemiptera</taxon>
        <taxon>Heteroptera</taxon>
        <taxon>Panheteroptera</taxon>
        <taxon>Cimicomorpha</taxon>
        <taxon>Miridae</taxon>
        <taxon>Dicyphina</taxon>
        <taxon>Nesidiocoris</taxon>
    </lineage>
</organism>
<protein>
    <submittedName>
        <fullName evidence="2">Uncharacterized protein</fullName>
    </submittedName>
</protein>
<dbReference type="EMBL" id="AP028909">
    <property type="protein sequence ID" value="BES87255.1"/>
    <property type="molecule type" value="Genomic_DNA"/>
</dbReference>
<feature type="region of interest" description="Disordered" evidence="1">
    <location>
        <begin position="55"/>
        <end position="81"/>
    </location>
</feature>
<accession>A0ABN7A8Q5</accession>
<keyword evidence="3" id="KW-1185">Reference proteome</keyword>
<gene>
    <name evidence="2" type="ORF">NTJ_00057</name>
</gene>